<proteinExistence type="predicted"/>
<gene>
    <name evidence="1" type="ORF">HNR36_000369</name>
</gene>
<reference evidence="1 2" key="1">
    <citation type="submission" date="2020-08" db="EMBL/GenBank/DDBJ databases">
        <title>Genomic Encyclopedia of Type Strains, Phase IV (KMG-IV): sequencing the most valuable type-strain genomes for metagenomic binning, comparative biology and taxonomic classification.</title>
        <authorList>
            <person name="Goeker M."/>
        </authorList>
    </citation>
    <scope>NUCLEOTIDE SEQUENCE [LARGE SCALE GENOMIC DNA]</scope>
    <source>
        <strain evidence="1 2">DSM 10633</strain>
    </source>
</reference>
<keyword evidence="2" id="KW-1185">Reference proteome</keyword>
<dbReference type="AlphaFoldDB" id="A0A840PQ72"/>
<evidence type="ECO:0000313" key="1">
    <source>
        <dbReference type="EMBL" id="MBB5147987.1"/>
    </source>
</evidence>
<evidence type="ECO:0000313" key="2">
    <source>
        <dbReference type="Proteomes" id="UP000557217"/>
    </source>
</evidence>
<name>A0A840PQ72_URETH</name>
<dbReference type="Proteomes" id="UP000557217">
    <property type="component" value="Unassembled WGS sequence"/>
</dbReference>
<dbReference type="EMBL" id="JACHGZ010000002">
    <property type="protein sequence ID" value="MBB5147987.1"/>
    <property type="molecule type" value="Genomic_DNA"/>
</dbReference>
<organism evidence="1 2">
    <name type="scientific">Ureibacillus thermosphaericus</name>
    <dbReference type="NCBI Taxonomy" id="51173"/>
    <lineage>
        <taxon>Bacteria</taxon>
        <taxon>Bacillati</taxon>
        <taxon>Bacillota</taxon>
        <taxon>Bacilli</taxon>
        <taxon>Bacillales</taxon>
        <taxon>Caryophanaceae</taxon>
        <taxon>Ureibacillus</taxon>
    </lineage>
</organism>
<accession>A0A840PQ72</accession>
<sequence>MKKVRMLMILLICILPLTACIQEILLFTGESDYWSVRYEVNKSEVCGKSSGAIKYIGNEPVPESIKFSIDNLEGDVSLEPEGVFSLPFGCSNVSKESEIEAIIEWDGKTETIALELN</sequence>
<protein>
    <submittedName>
        <fullName evidence="1">Uncharacterized protein</fullName>
    </submittedName>
</protein>
<dbReference type="RefSeq" id="WP_168411879.1">
    <property type="nucleotide sequence ID" value="NZ_JAAXPW010000002.1"/>
</dbReference>
<comment type="caution">
    <text evidence="1">The sequence shown here is derived from an EMBL/GenBank/DDBJ whole genome shotgun (WGS) entry which is preliminary data.</text>
</comment>